<accession>A0A168PRP8</accession>
<dbReference type="InParanoid" id="A0A168PRP8"/>
<protein>
    <submittedName>
        <fullName evidence="1">Uncharacterized protein</fullName>
    </submittedName>
</protein>
<name>A0A168PRP8_ABSGL</name>
<dbReference type="Proteomes" id="UP000078561">
    <property type="component" value="Unassembled WGS sequence"/>
</dbReference>
<dbReference type="AlphaFoldDB" id="A0A168PRP8"/>
<reference evidence="1" key="1">
    <citation type="submission" date="2016-04" db="EMBL/GenBank/DDBJ databases">
        <authorList>
            <person name="Evans L.H."/>
            <person name="Alamgir A."/>
            <person name="Owens N."/>
            <person name="Weber N.D."/>
            <person name="Virtaneva K."/>
            <person name="Barbian K."/>
            <person name="Babar A."/>
            <person name="Rosenke K."/>
        </authorList>
    </citation>
    <scope>NUCLEOTIDE SEQUENCE [LARGE SCALE GENOMIC DNA]</scope>
    <source>
        <strain evidence="1">CBS 101.48</strain>
    </source>
</reference>
<evidence type="ECO:0000313" key="2">
    <source>
        <dbReference type="Proteomes" id="UP000078561"/>
    </source>
</evidence>
<gene>
    <name evidence="1" type="primary">ABSGL_08674.1 scaffold 10421</name>
</gene>
<evidence type="ECO:0000313" key="1">
    <source>
        <dbReference type="EMBL" id="SAM02858.1"/>
    </source>
</evidence>
<dbReference type="EMBL" id="LT554016">
    <property type="protein sequence ID" value="SAM02858.1"/>
    <property type="molecule type" value="Genomic_DNA"/>
</dbReference>
<keyword evidence="2" id="KW-1185">Reference proteome</keyword>
<dbReference type="OrthoDB" id="2242533at2759"/>
<proteinExistence type="predicted"/>
<organism evidence="1">
    <name type="scientific">Absidia glauca</name>
    <name type="common">Pin mould</name>
    <dbReference type="NCBI Taxonomy" id="4829"/>
    <lineage>
        <taxon>Eukaryota</taxon>
        <taxon>Fungi</taxon>
        <taxon>Fungi incertae sedis</taxon>
        <taxon>Mucoromycota</taxon>
        <taxon>Mucoromycotina</taxon>
        <taxon>Mucoromycetes</taxon>
        <taxon>Mucorales</taxon>
        <taxon>Cunninghamellaceae</taxon>
        <taxon>Absidia</taxon>
    </lineage>
</organism>
<sequence>MSVYSVPSLVSNQENLIDPISSFAVFPSPVSMEDPVLGISLVTLDRHRILLNQPQMSASAKYDIAFKIWVPLIDCLFGGQSPIVTKIFKIDFRTLYHHHHHRHGSQVIDLAAGEAAKKVEETKVKMDHGKLAREAKDILDRLIMTNIDGGHYALKGTAVQLAGKRVANNKNGLQGEISTIHLHDSGPYVLLPESRLSFPQSYVSLNRFLPTMKALLQLRVWCGQTKPDET</sequence>